<proteinExistence type="predicted"/>
<keyword evidence="3" id="KW-1185">Reference proteome</keyword>
<evidence type="ECO:0000256" key="1">
    <source>
        <dbReference type="SAM" id="MobiDB-lite"/>
    </source>
</evidence>
<dbReference type="EMBL" id="JABFTP020000021">
    <property type="protein sequence ID" value="KAL3268695.1"/>
    <property type="molecule type" value="Genomic_DNA"/>
</dbReference>
<dbReference type="Proteomes" id="UP001516400">
    <property type="component" value="Unassembled WGS sequence"/>
</dbReference>
<dbReference type="AlphaFoldDB" id="A0ABD2MQM4"/>
<sequence length="101" mass="11873">MSYVENIIMIGTNEYSTANGIGNCGDDESGDERVENENQMSNPENTEKYCGDDENKNVDATFEKLKNYKKNRKNNSYTWERMKNKKLRMEGQVYVSFREYE</sequence>
<accession>A0ABD2MQM4</accession>
<comment type="caution">
    <text evidence="2">The sequence shown here is derived from an EMBL/GenBank/DDBJ whole genome shotgun (WGS) entry which is preliminary data.</text>
</comment>
<protein>
    <submittedName>
        <fullName evidence="2">Uncharacterized protein</fullName>
    </submittedName>
</protein>
<reference evidence="2 3" key="1">
    <citation type="journal article" date="2021" name="BMC Biol.">
        <title>Horizontally acquired antibacterial genes associated with adaptive radiation of ladybird beetles.</title>
        <authorList>
            <person name="Li H.S."/>
            <person name="Tang X.F."/>
            <person name="Huang Y.H."/>
            <person name="Xu Z.Y."/>
            <person name="Chen M.L."/>
            <person name="Du X.Y."/>
            <person name="Qiu B.Y."/>
            <person name="Chen P.T."/>
            <person name="Zhang W."/>
            <person name="Slipinski A."/>
            <person name="Escalona H.E."/>
            <person name="Waterhouse R.M."/>
            <person name="Zwick A."/>
            <person name="Pang H."/>
        </authorList>
    </citation>
    <scope>NUCLEOTIDE SEQUENCE [LARGE SCALE GENOMIC DNA]</scope>
    <source>
        <strain evidence="2">SYSU2018</strain>
    </source>
</reference>
<feature type="compositionally biased region" description="Basic and acidic residues" evidence="1">
    <location>
        <begin position="45"/>
        <end position="54"/>
    </location>
</feature>
<feature type="region of interest" description="Disordered" evidence="1">
    <location>
        <begin position="20"/>
        <end position="54"/>
    </location>
</feature>
<evidence type="ECO:0000313" key="2">
    <source>
        <dbReference type="EMBL" id="KAL3268695.1"/>
    </source>
</evidence>
<gene>
    <name evidence="2" type="ORF">HHI36_007798</name>
</gene>
<evidence type="ECO:0000313" key="3">
    <source>
        <dbReference type="Proteomes" id="UP001516400"/>
    </source>
</evidence>
<organism evidence="2 3">
    <name type="scientific">Cryptolaemus montrouzieri</name>
    <dbReference type="NCBI Taxonomy" id="559131"/>
    <lineage>
        <taxon>Eukaryota</taxon>
        <taxon>Metazoa</taxon>
        <taxon>Ecdysozoa</taxon>
        <taxon>Arthropoda</taxon>
        <taxon>Hexapoda</taxon>
        <taxon>Insecta</taxon>
        <taxon>Pterygota</taxon>
        <taxon>Neoptera</taxon>
        <taxon>Endopterygota</taxon>
        <taxon>Coleoptera</taxon>
        <taxon>Polyphaga</taxon>
        <taxon>Cucujiformia</taxon>
        <taxon>Coccinelloidea</taxon>
        <taxon>Coccinellidae</taxon>
        <taxon>Scymninae</taxon>
        <taxon>Scymnini</taxon>
        <taxon>Cryptolaemus</taxon>
    </lineage>
</organism>
<name>A0ABD2MQM4_9CUCU</name>